<keyword evidence="3" id="KW-0589">Pheromone response</keyword>
<dbReference type="AlphaFoldDB" id="A0A9Q0AV04"/>
<reference evidence="12" key="1">
    <citation type="submission" date="2021-03" db="EMBL/GenBank/DDBJ databases">
        <title>Revisited historic fungal species revealed as producer of novel bioactive compounds through whole genome sequencing and comparative genomics.</title>
        <authorList>
            <person name="Vignolle G.A."/>
            <person name="Hochenegger N."/>
            <person name="Mach R.L."/>
            <person name="Mach-Aigner A.R."/>
            <person name="Javad Rahimi M."/>
            <person name="Salim K.A."/>
            <person name="Chan C.M."/>
            <person name="Lim L.B.L."/>
            <person name="Cai F."/>
            <person name="Druzhinina I.S."/>
            <person name="U'Ren J.M."/>
            <person name="Derntl C."/>
        </authorList>
    </citation>
    <scope>NUCLEOTIDE SEQUENCE</scope>
    <source>
        <strain evidence="12">TUCIM 5799</strain>
    </source>
</reference>
<proteinExistence type="inferred from homology"/>
<keyword evidence="7 11" id="KW-0472">Membrane</keyword>
<evidence type="ECO:0000256" key="6">
    <source>
        <dbReference type="ARBA" id="ARBA00023040"/>
    </source>
</evidence>
<sequence>MTAVTYAPLAGPAPDGYAAGMRANQICRVSLAIIGTALLWVPFRLLVQNREFVATVLVVDVAIINLFTIINASLWPNDHWDDWWDGQGLCDLEVYVTVPLHTLYAACIFAIMRNLAHRLRLRRMGELTKREKRRETVLQAVILFTVPAIQLVCMWFVQTQRYLIGGVLGCFASYDDDVLKIIVFNAPPALFAVFTVPFAYLTWKRFRQASKSTRAALQANTEASSRSHRARKRLYLMALSIITPYVPLQIAFLVYNAKTTQLHDYSLQQVHSGSSAYPWNAVTFVPYWMINFVAMNQPYVAIVTAIPIVWFFGMTKEAIETYRKFLCRLGLSKCFPRLKDPYEPDRPRSVIEPGRISRLSTSRYAITSIGSSHTGAGVRHSGLPNVHHQAIITSDGPYIPPRHSSASGPSIPPRGSSLEGGILKRVQFAVKMPSIQSLRSLGKKKPKHESASGAIGDVEQMIPLQDLGTGALPRTPGPGSAASPQVPLTPFGPLTGEHGSGSVSTHDMCSSPFGELGTRSQSANSLWPGLLGHLRGSSSSQRPVSEHFAGDAEA</sequence>
<evidence type="ECO:0000256" key="7">
    <source>
        <dbReference type="ARBA" id="ARBA00023136"/>
    </source>
</evidence>
<keyword evidence="5 11" id="KW-1133">Transmembrane helix</keyword>
<keyword evidence="8" id="KW-0675">Receptor</keyword>
<dbReference type="EMBL" id="JAFIMR010000004">
    <property type="protein sequence ID" value="KAI1879716.1"/>
    <property type="molecule type" value="Genomic_DNA"/>
</dbReference>
<dbReference type="PANTHER" id="PTHR28097">
    <property type="entry name" value="PHEROMONE A FACTOR RECEPTOR"/>
    <property type="match status" value="1"/>
</dbReference>
<feature type="transmembrane region" description="Helical" evidence="11">
    <location>
        <begin position="94"/>
        <end position="116"/>
    </location>
</feature>
<organism evidence="12 13">
    <name type="scientific">Neoarthrinium moseri</name>
    <dbReference type="NCBI Taxonomy" id="1658444"/>
    <lineage>
        <taxon>Eukaryota</taxon>
        <taxon>Fungi</taxon>
        <taxon>Dikarya</taxon>
        <taxon>Ascomycota</taxon>
        <taxon>Pezizomycotina</taxon>
        <taxon>Sordariomycetes</taxon>
        <taxon>Xylariomycetidae</taxon>
        <taxon>Amphisphaeriales</taxon>
        <taxon>Apiosporaceae</taxon>
        <taxon>Neoarthrinium</taxon>
    </lineage>
</organism>
<feature type="region of interest" description="Disordered" evidence="10">
    <location>
        <begin position="394"/>
        <end position="414"/>
    </location>
</feature>
<feature type="compositionally biased region" description="Basic and acidic residues" evidence="10">
    <location>
        <begin position="544"/>
        <end position="554"/>
    </location>
</feature>
<evidence type="ECO:0000256" key="1">
    <source>
        <dbReference type="ARBA" id="ARBA00004141"/>
    </source>
</evidence>
<evidence type="ECO:0000256" key="11">
    <source>
        <dbReference type="SAM" id="Phobius"/>
    </source>
</evidence>
<evidence type="ECO:0000313" key="12">
    <source>
        <dbReference type="EMBL" id="KAI1879716.1"/>
    </source>
</evidence>
<feature type="transmembrane region" description="Helical" evidence="11">
    <location>
        <begin position="234"/>
        <end position="255"/>
    </location>
</feature>
<protein>
    <recommendedName>
        <fullName evidence="14">Pheromone receptor</fullName>
    </recommendedName>
</protein>
<dbReference type="GO" id="GO:0004932">
    <property type="term" value="F:mating-type factor pheromone receptor activity"/>
    <property type="evidence" value="ECO:0007669"/>
    <property type="project" value="InterPro"/>
</dbReference>
<evidence type="ECO:0000256" key="5">
    <source>
        <dbReference type="ARBA" id="ARBA00022989"/>
    </source>
</evidence>
<feature type="compositionally biased region" description="Low complexity" evidence="10">
    <location>
        <begin position="529"/>
        <end position="540"/>
    </location>
</feature>
<comment type="subcellular location">
    <subcellularLocation>
        <location evidence="1">Membrane</location>
        <topology evidence="1">Multi-pass membrane protein</topology>
    </subcellularLocation>
</comment>
<comment type="caution">
    <text evidence="12">The sequence shown here is derived from an EMBL/GenBank/DDBJ whole genome shotgun (WGS) entry which is preliminary data.</text>
</comment>
<dbReference type="GO" id="GO:0000750">
    <property type="term" value="P:pheromone-dependent signal transduction involved in conjugation with cellular fusion"/>
    <property type="evidence" value="ECO:0007669"/>
    <property type="project" value="TreeGrafter"/>
</dbReference>
<feature type="transmembrane region" description="Helical" evidence="11">
    <location>
        <begin position="137"/>
        <end position="158"/>
    </location>
</feature>
<comment type="similarity">
    <text evidence="2">Belongs to the G-protein coupled receptor 4 family.</text>
</comment>
<evidence type="ECO:0000313" key="13">
    <source>
        <dbReference type="Proteomes" id="UP000829685"/>
    </source>
</evidence>
<accession>A0A9Q0AV04</accession>
<evidence type="ECO:0000256" key="2">
    <source>
        <dbReference type="ARBA" id="ARBA00011085"/>
    </source>
</evidence>
<feature type="region of interest" description="Disordered" evidence="10">
    <location>
        <begin position="467"/>
        <end position="554"/>
    </location>
</feature>
<evidence type="ECO:0008006" key="14">
    <source>
        <dbReference type="Google" id="ProtNLM"/>
    </source>
</evidence>
<feature type="transmembrane region" description="Helical" evidence="11">
    <location>
        <begin position="52"/>
        <end position="74"/>
    </location>
</feature>
<feature type="transmembrane region" description="Helical" evidence="11">
    <location>
        <begin position="29"/>
        <end position="47"/>
    </location>
</feature>
<keyword evidence="6" id="KW-0297">G-protein coupled receptor</keyword>
<gene>
    <name evidence="12" type="ORF">JX265_002670</name>
</gene>
<dbReference type="GO" id="GO:0005886">
    <property type="term" value="C:plasma membrane"/>
    <property type="evidence" value="ECO:0007669"/>
    <property type="project" value="TreeGrafter"/>
</dbReference>
<keyword evidence="13" id="KW-1185">Reference proteome</keyword>
<dbReference type="Pfam" id="PF02076">
    <property type="entry name" value="STE3"/>
    <property type="match status" value="1"/>
</dbReference>
<evidence type="ECO:0000256" key="3">
    <source>
        <dbReference type="ARBA" id="ARBA00022507"/>
    </source>
</evidence>
<keyword evidence="4 11" id="KW-0812">Transmembrane</keyword>
<evidence type="ECO:0000256" key="4">
    <source>
        <dbReference type="ARBA" id="ARBA00022692"/>
    </source>
</evidence>
<evidence type="ECO:0000256" key="10">
    <source>
        <dbReference type="SAM" id="MobiDB-lite"/>
    </source>
</evidence>
<evidence type="ECO:0000256" key="8">
    <source>
        <dbReference type="ARBA" id="ARBA00023170"/>
    </source>
</evidence>
<feature type="transmembrane region" description="Helical" evidence="11">
    <location>
        <begin position="178"/>
        <end position="201"/>
    </location>
</feature>
<evidence type="ECO:0000256" key="9">
    <source>
        <dbReference type="ARBA" id="ARBA00023224"/>
    </source>
</evidence>
<dbReference type="Proteomes" id="UP000829685">
    <property type="component" value="Unassembled WGS sequence"/>
</dbReference>
<dbReference type="PANTHER" id="PTHR28097:SF1">
    <property type="entry name" value="PHEROMONE A FACTOR RECEPTOR"/>
    <property type="match status" value="1"/>
</dbReference>
<feature type="transmembrane region" description="Helical" evidence="11">
    <location>
        <begin position="287"/>
        <end position="313"/>
    </location>
</feature>
<name>A0A9Q0AV04_9PEZI</name>
<dbReference type="InterPro" id="IPR001499">
    <property type="entry name" value="GPCR_STE3"/>
</dbReference>
<dbReference type="CDD" id="cd14966">
    <property type="entry name" value="7tmD_STE3"/>
    <property type="match status" value="1"/>
</dbReference>
<keyword evidence="9" id="KW-0807">Transducer</keyword>